<proteinExistence type="predicted"/>
<feature type="non-terminal residue" evidence="1">
    <location>
        <position position="55"/>
    </location>
</feature>
<keyword evidence="2" id="KW-1185">Reference proteome</keyword>
<sequence>MGFYKENIELSSVVSYTIFTYIFTFCQFQKTSDIFLHLCYLILIYQDTLEIMVNC</sequence>
<gene>
    <name evidence="1" type="ORF">X975_18754</name>
</gene>
<accession>A0A087ULA0</accession>
<dbReference type="EMBL" id="KK120372">
    <property type="protein sequence ID" value="KFM78139.1"/>
    <property type="molecule type" value="Genomic_DNA"/>
</dbReference>
<name>A0A087ULA0_STEMI</name>
<evidence type="ECO:0000313" key="1">
    <source>
        <dbReference type="EMBL" id="KFM78139.1"/>
    </source>
</evidence>
<reference evidence="1 2" key="1">
    <citation type="submission" date="2013-11" db="EMBL/GenBank/DDBJ databases">
        <title>Genome sequencing of Stegodyphus mimosarum.</title>
        <authorList>
            <person name="Bechsgaard J."/>
        </authorList>
    </citation>
    <scope>NUCLEOTIDE SEQUENCE [LARGE SCALE GENOMIC DNA]</scope>
</reference>
<dbReference type="Proteomes" id="UP000054359">
    <property type="component" value="Unassembled WGS sequence"/>
</dbReference>
<organism evidence="1 2">
    <name type="scientific">Stegodyphus mimosarum</name>
    <name type="common">African social velvet spider</name>
    <dbReference type="NCBI Taxonomy" id="407821"/>
    <lineage>
        <taxon>Eukaryota</taxon>
        <taxon>Metazoa</taxon>
        <taxon>Ecdysozoa</taxon>
        <taxon>Arthropoda</taxon>
        <taxon>Chelicerata</taxon>
        <taxon>Arachnida</taxon>
        <taxon>Araneae</taxon>
        <taxon>Araneomorphae</taxon>
        <taxon>Entelegynae</taxon>
        <taxon>Eresoidea</taxon>
        <taxon>Eresidae</taxon>
        <taxon>Stegodyphus</taxon>
    </lineage>
</organism>
<evidence type="ECO:0000313" key="2">
    <source>
        <dbReference type="Proteomes" id="UP000054359"/>
    </source>
</evidence>
<protein>
    <submittedName>
        <fullName evidence="1">Uncharacterized protein</fullName>
    </submittedName>
</protein>
<dbReference type="AlphaFoldDB" id="A0A087ULA0"/>